<reference evidence="5 6" key="2">
    <citation type="journal article" date="2016" name="Int. J. Syst. Evol. Microbiol.">
        <title>Bacillus gobiensis sp. nov., isolated from a soil sample.</title>
        <authorList>
            <person name="Liu B."/>
            <person name="Liu G.H."/>
            <person name="Cetin S."/>
            <person name="Schumann P."/>
            <person name="Pan Z.Z."/>
            <person name="Chen Q.Q."/>
        </authorList>
    </citation>
    <scope>NUCLEOTIDE SEQUENCE [LARGE SCALE GENOMIC DNA]</scope>
    <source>
        <strain evidence="5 6">FJAT-4402</strain>
    </source>
</reference>
<evidence type="ECO:0000313" key="5">
    <source>
        <dbReference type="EMBL" id="ALC80214.1"/>
    </source>
</evidence>
<dbReference type="InterPro" id="IPR003313">
    <property type="entry name" value="AraC-bd"/>
</dbReference>
<dbReference type="SMART" id="SM00342">
    <property type="entry name" value="HTH_ARAC"/>
    <property type="match status" value="1"/>
</dbReference>
<dbReference type="AlphaFoldDB" id="A0A0M5JKX0"/>
<evidence type="ECO:0000256" key="1">
    <source>
        <dbReference type="ARBA" id="ARBA00023015"/>
    </source>
</evidence>
<dbReference type="InterPro" id="IPR018062">
    <property type="entry name" value="HTH_AraC-typ_CS"/>
</dbReference>
<dbReference type="Pfam" id="PF02311">
    <property type="entry name" value="AraC_binding"/>
    <property type="match status" value="1"/>
</dbReference>
<organism evidence="5 6">
    <name type="scientific">Bacillus gobiensis</name>
    <dbReference type="NCBI Taxonomy" id="1441095"/>
    <lineage>
        <taxon>Bacteria</taxon>
        <taxon>Bacillati</taxon>
        <taxon>Bacillota</taxon>
        <taxon>Bacilli</taxon>
        <taxon>Bacillales</taxon>
        <taxon>Bacillaceae</taxon>
        <taxon>Bacillus</taxon>
    </lineage>
</organism>
<keyword evidence="3" id="KW-0804">Transcription</keyword>
<dbReference type="STRING" id="1441095.AM592_00330"/>
<dbReference type="PROSITE" id="PS01124">
    <property type="entry name" value="HTH_ARAC_FAMILY_2"/>
    <property type="match status" value="1"/>
</dbReference>
<evidence type="ECO:0000256" key="2">
    <source>
        <dbReference type="ARBA" id="ARBA00023125"/>
    </source>
</evidence>
<dbReference type="Pfam" id="PF12833">
    <property type="entry name" value="HTH_18"/>
    <property type="match status" value="1"/>
</dbReference>
<dbReference type="PANTHER" id="PTHR43280:SF30">
    <property type="entry name" value="MMSAB OPERON REGULATORY PROTEIN"/>
    <property type="match status" value="1"/>
</dbReference>
<evidence type="ECO:0000259" key="4">
    <source>
        <dbReference type="PROSITE" id="PS01124"/>
    </source>
</evidence>
<sequence>MARVMFEVPPFPVFIAAGEGVFKKGEMHARRTFTVFDLLYVKKGTLYITENEKSFSVKSGEYILLSPELEHYGTKSCEEDTDYYWLHFHESNYEFAETGGNNWAELQYEKGSYEEPANFHMSLPRKGKVQQTQFLENHFESLINYSTENSDLPLRKQILFEELLLHLQKEAFQIPSAKERVAWEAARYLQKHYKEKITAVNLSIALHYNQDYVSRCMQQVLGVTPGQYTNRVRMTEAKRLLASTNEKMGVIAEMIGMEDPTYFSKLFKQIEGISPIEYRKIFSRKKTGIEDE</sequence>
<dbReference type="GO" id="GO:0003700">
    <property type="term" value="F:DNA-binding transcription factor activity"/>
    <property type="evidence" value="ECO:0007669"/>
    <property type="project" value="InterPro"/>
</dbReference>
<dbReference type="InterPro" id="IPR018060">
    <property type="entry name" value="HTH_AraC"/>
</dbReference>
<dbReference type="InterPro" id="IPR037923">
    <property type="entry name" value="HTH-like"/>
</dbReference>
<evidence type="ECO:0000256" key="3">
    <source>
        <dbReference type="ARBA" id="ARBA00023163"/>
    </source>
</evidence>
<dbReference type="RefSeq" id="WP_053601936.1">
    <property type="nucleotide sequence ID" value="NZ_CP012600.1"/>
</dbReference>
<dbReference type="Gene3D" id="1.10.10.60">
    <property type="entry name" value="Homeodomain-like"/>
    <property type="match status" value="2"/>
</dbReference>
<reference evidence="6" key="1">
    <citation type="submission" date="2015-08" db="EMBL/GenBank/DDBJ databases">
        <title>Genome sequencing project for genomic taxonomy and phylogenomics of Bacillus-like bacteria.</title>
        <authorList>
            <person name="Liu B."/>
            <person name="Wang J."/>
            <person name="Zhu Y."/>
            <person name="Liu G."/>
            <person name="Chen Q."/>
            <person name="Chen Z."/>
            <person name="Lan J."/>
            <person name="Che J."/>
            <person name="Ge C."/>
            <person name="Shi H."/>
            <person name="Pan Z."/>
            <person name="Liu X."/>
        </authorList>
    </citation>
    <scope>NUCLEOTIDE SEQUENCE [LARGE SCALE GENOMIC DNA]</scope>
    <source>
        <strain evidence="6">FJAT-4402</strain>
    </source>
</reference>
<proteinExistence type="predicted"/>
<keyword evidence="1" id="KW-0805">Transcription regulation</keyword>
<dbReference type="InterPro" id="IPR009057">
    <property type="entry name" value="Homeodomain-like_sf"/>
</dbReference>
<keyword evidence="2" id="KW-0238">DNA-binding</keyword>
<accession>A0A0M5JKX0</accession>
<keyword evidence="6" id="KW-1185">Reference proteome</keyword>
<dbReference type="PATRIC" id="fig|1441095.3.peg.76"/>
<dbReference type="GO" id="GO:0043565">
    <property type="term" value="F:sequence-specific DNA binding"/>
    <property type="evidence" value="ECO:0007669"/>
    <property type="project" value="InterPro"/>
</dbReference>
<evidence type="ECO:0000313" key="6">
    <source>
        <dbReference type="Proteomes" id="UP000067625"/>
    </source>
</evidence>
<protein>
    <submittedName>
        <fullName evidence="5">AraC family transcriptional regulator</fullName>
    </submittedName>
</protein>
<name>A0A0M5JKX0_9BACI</name>
<dbReference type="Gene3D" id="2.60.120.280">
    <property type="entry name" value="Regulatory protein AraC"/>
    <property type="match status" value="1"/>
</dbReference>
<gene>
    <name evidence="5" type="ORF">AM592_00330</name>
</gene>
<dbReference type="PROSITE" id="PS00041">
    <property type="entry name" value="HTH_ARAC_FAMILY_1"/>
    <property type="match status" value="1"/>
</dbReference>
<dbReference type="SUPFAM" id="SSF51215">
    <property type="entry name" value="Regulatory protein AraC"/>
    <property type="match status" value="1"/>
</dbReference>
<dbReference type="PANTHER" id="PTHR43280">
    <property type="entry name" value="ARAC-FAMILY TRANSCRIPTIONAL REGULATOR"/>
    <property type="match status" value="1"/>
</dbReference>
<dbReference type="EMBL" id="CP012600">
    <property type="protein sequence ID" value="ALC80214.1"/>
    <property type="molecule type" value="Genomic_DNA"/>
</dbReference>
<feature type="domain" description="HTH araC/xylS-type" evidence="4">
    <location>
        <begin position="183"/>
        <end position="281"/>
    </location>
</feature>
<dbReference type="Proteomes" id="UP000067625">
    <property type="component" value="Chromosome"/>
</dbReference>
<dbReference type="SUPFAM" id="SSF46689">
    <property type="entry name" value="Homeodomain-like"/>
    <property type="match status" value="2"/>
</dbReference>
<dbReference type="OrthoDB" id="192171at2"/>